<evidence type="ECO:0000313" key="5">
    <source>
        <dbReference type="EMBL" id="KAL2285376.1"/>
    </source>
</evidence>
<dbReference type="Gene3D" id="2.40.50.140">
    <property type="entry name" value="Nucleic acid-binding proteins"/>
    <property type="match status" value="1"/>
</dbReference>
<feature type="region of interest" description="Disordered" evidence="2">
    <location>
        <begin position="322"/>
        <end position="345"/>
    </location>
</feature>
<sequence length="345" mass="38191">MVEELEGSFTDAMLDGCEGLVVKNLSSPYWLGVRDSSWMKVKPEYSSEYDWPLTCVIIGASYGRGANSGKLTRYLCGIREGGASRRWLSFCRLRSGISRLVRQEIDFRTEGKWRSWGDGVAASEFIQLGSASYERPDWWIRPDESVIVTVKASAISHSNMYAAETGLLHPRLDQLPALEPARALSKADVEALDPVRSVRNSVAATKPVKKRAGGQVLTVDGLHSDAVMATPAEKDLFSQATFFIRAACDDPVLSKDEMVVLVRKNGSAISYHSYKSDYAISDKITLLMSQRIKVTGKGVIHLRWLVDCDKQQQVMELEESHHMHWDGGGGGDASDDSDGDYFESV</sequence>
<dbReference type="SUPFAM" id="SSF50249">
    <property type="entry name" value="Nucleic acid-binding proteins"/>
    <property type="match status" value="1"/>
</dbReference>
<protein>
    <recommendedName>
        <fullName evidence="7">ATP-dependent DNA ligase family profile domain-containing protein</fullName>
    </recommendedName>
</protein>
<evidence type="ECO:0000259" key="4">
    <source>
        <dbReference type="PROSITE" id="PS50172"/>
    </source>
</evidence>
<gene>
    <name evidence="5" type="ORF">FJTKL_08295</name>
</gene>
<feature type="domain" description="ATP-dependent DNA ligase family profile" evidence="3">
    <location>
        <begin position="1"/>
        <end position="80"/>
    </location>
</feature>
<proteinExistence type="predicted"/>
<dbReference type="PANTHER" id="PTHR45997">
    <property type="entry name" value="DNA LIGASE 4"/>
    <property type="match status" value="1"/>
</dbReference>
<dbReference type="InterPro" id="IPR029710">
    <property type="entry name" value="LIG4"/>
</dbReference>
<evidence type="ECO:0000313" key="6">
    <source>
        <dbReference type="Proteomes" id="UP001600888"/>
    </source>
</evidence>
<dbReference type="InterPro" id="IPR001357">
    <property type="entry name" value="BRCT_dom"/>
</dbReference>
<dbReference type="InterPro" id="IPR012310">
    <property type="entry name" value="DNA_ligase_ATP-dep_cent"/>
</dbReference>
<dbReference type="InterPro" id="IPR036420">
    <property type="entry name" value="BRCT_dom_sf"/>
</dbReference>
<organism evidence="5 6">
    <name type="scientific">Diaporthe vaccinii</name>
    <dbReference type="NCBI Taxonomy" id="105482"/>
    <lineage>
        <taxon>Eukaryota</taxon>
        <taxon>Fungi</taxon>
        <taxon>Dikarya</taxon>
        <taxon>Ascomycota</taxon>
        <taxon>Pezizomycotina</taxon>
        <taxon>Sordariomycetes</taxon>
        <taxon>Sordariomycetidae</taxon>
        <taxon>Diaporthales</taxon>
        <taxon>Diaporthaceae</taxon>
        <taxon>Diaporthe</taxon>
        <taxon>Diaporthe eres species complex</taxon>
    </lineage>
</organism>
<evidence type="ECO:0000256" key="2">
    <source>
        <dbReference type="SAM" id="MobiDB-lite"/>
    </source>
</evidence>
<dbReference type="Proteomes" id="UP001600888">
    <property type="component" value="Unassembled WGS sequence"/>
</dbReference>
<accession>A0ABR4ESF5</accession>
<evidence type="ECO:0008006" key="7">
    <source>
        <dbReference type="Google" id="ProtNLM"/>
    </source>
</evidence>
<dbReference type="PROSITE" id="PS50172">
    <property type="entry name" value="BRCT"/>
    <property type="match status" value="1"/>
</dbReference>
<dbReference type="Gene3D" id="3.30.470.30">
    <property type="entry name" value="DNA ligase/mRNA capping enzyme"/>
    <property type="match status" value="1"/>
</dbReference>
<dbReference type="Gene3D" id="3.40.50.10190">
    <property type="entry name" value="BRCT domain"/>
    <property type="match status" value="1"/>
</dbReference>
<evidence type="ECO:0000259" key="3">
    <source>
        <dbReference type="PROSITE" id="PS50160"/>
    </source>
</evidence>
<evidence type="ECO:0000256" key="1">
    <source>
        <dbReference type="ARBA" id="ARBA00023172"/>
    </source>
</evidence>
<dbReference type="SUPFAM" id="SSF56091">
    <property type="entry name" value="DNA ligase/mRNA capping enzyme, catalytic domain"/>
    <property type="match status" value="1"/>
</dbReference>
<keyword evidence="1" id="KW-0233">DNA recombination</keyword>
<dbReference type="PROSITE" id="PS50160">
    <property type="entry name" value="DNA_LIGASE_A3"/>
    <property type="match status" value="1"/>
</dbReference>
<feature type="domain" description="BRCT" evidence="4">
    <location>
        <begin position="232"/>
        <end position="322"/>
    </location>
</feature>
<dbReference type="PANTHER" id="PTHR45997:SF1">
    <property type="entry name" value="DNA LIGASE 4"/>
    <property type="match status" value="1"/>
</dbReference>
<feature type="compositionally biased region" description="Acidic residues" evidence="2">
    <location>
        <begin position="333"/>
        <end position="345"/>
    </location>
</feature>
<dbReference type="EMBL" id="JBAWTH010000031">
    <property type="protein sequence ID" value="KAL2285376.1"/>
    <property type="molecule type" value="Genomic_DNA"/>
</dbReference>
<name>A0ABR4ESF5_9PEZI</name>
<dbReference type="InterPro" id="IPR012340">
    <property type="entry name" value="NA-bd_OB-fold"/>
</dbReference>
<dbReference type="Pfam" id="PF01068">
    <property type="entry name" value="DNA_ligase_A_M"/>
    <property type="match status" value="1"/>
</dbReference>
<reference evidence="5 6" key="1">
    <citation type="submission" date="2024-03" db="EMBL/GenBank/DDBJ databases">
        <title>A high-quality draft genome sequence of Diaporthe vaccinii, a causative agent of upright dieback and viscid rot disease in cranberry plants.</title>
        <authorList>
            <person name="Sarrasin M."/>
            <person name="Lang B.F."/>
            <person name="Burger G."/>
        </authorList>
    </citation>
    <scope>NUCLEOTIDE SEQUENCE [LARGE SCALE GENOMIC DNA]</scope>
    <source>
        <strain evidence="5 6">IS7</strain>
    </source>
</reference>
<comment type="caution">
    <text evidence="5">The sequence shown here is derived from an EMBL/GenBank/DDBJ whole genome shotgun (WGS) entry which is preliminary data.</text>
</comment>
<keyword evidence="6" id="KW-1185">Reference proteome</keyword>